<proteinExistence type="predicted"/>
<accession>A0A4U0WPJ3</accession>
<dbReference type="Proteomes" id="UP000309340">
    <property type="component" value="Unassembled WGS sequence"/>
</dbReference>
<reference evidence="1 2" key="1">
    <citation type="submission" date="2017-03" db="EMBL/GenBank/DDBJ databases">
        <title>Genomes of endolithic fungi from Antarctica.</title>
        <authorList>
            <person name="Coleine C."/>
            <person name="Masonjones S."/>
            <person name="Stajich J.E."/>
        </authorList>
    </citation>
    <scope>NUCLEOTIDE SEQUENCE [LARGE SCALE GENOMIC DNA]</scope>
    <source>
        <strain evidence="1 2">CCFEE 5184</strain>
    </source>
</reference>
<name>A0A4U0WPJ3_9PEZI</name>
<feature type="non-terminal residue" evidence="1">
    <location>
        <position position="139"/>
    </location>
</feature>
<comment type="caution">
    <text evidence="1">The sequence shown here is derived from an EMBL/GenBank/DDBJ whole genome shotgun (WGS) entry which is preliminary data.</text>
</comment>
<keyword evidence="2" id="KW-1185">Reference proteome</keyword>
<evidence type="ECO:0000313" key="1">
    <source>
        <dbReference type="EMBL" id="TKA64787.1"/>
    </source>
</evidence>
<evidence type="ECO:0000313" key="2">
    <source>
        <dbReference type="Proteomes" id="UP000309340"/>
    </source>
</evidence>
<protein>
    <submittedName>
        <fullName evidence="1">Uncharacterized protein</fullName>
    </submittedName>
</protein>
<dbReference type="EMBL" id="NAJQ01000798">
    <property type="protein sequence ID" value="TKA64787.1"/>
    <property type="molecule type" value="Genomic_DNA"/>
</dbReference>
<gene>
    <name evidence="1" type="ORF">B0A55_08974</name>
</gene>
<dbReference type="AlphaFoldDB" id="A0A4U0WPJ3"/>
<sequence length="139" mass="15173">MAETTRTISSSSATVSISLGLSGHSTRVLGTLNSLALLGEHHAVYSDDRTAGLLNQCHRLAILVDELAITRHLNLQRKGLLARHEIFSLQNLRLDLIEHVHAICASVPRLLKSGRIEAAKGLLWPLYVAAQLNPRTVTL</sequence>
<dbReference type="OrthoDB" id="5429770at2759"/>
<organism evidence="1 2">
    <name type="scientific">Friedmanniomyces simplex</name>
    <dbReference type="NCBI Taxonomy" id="329884"/>
    <lineage>
        <taxon>Eukaryota</taxon>
        <taxon>Fungi</taxon>
        <taxon>Dikarya</taxon>
        <taxon>Ascomycota</taxon>
        <taxon>Pezizomycotina</taxon>
        <taxon>Dothideomycetes</taxon>
        <taxon>Dothideomycetidae</taxon>
        <taxon>Mycosphaerellales</taxon>
        <taxon>Teratosphaeriaceae</taxon>
        <taxon>Friedmanniomyces</taxon>
    </lineage>
</organism>